<keyword evidence="3" id="KW-0012">Acyltransferase</keyword>
<comment type="caution">
    <text evidence="3">The sequence shown here is derived from an EMBL/GenBank/DDBJ whole genome shotgun (WGS) entry which is preliminary data.</text>
</comment>
<reference evidence="3 4" key="1">
    <citation type="submission" date="2019-04" db="EMBL/GenBank/DDBJ databases">
        <title>Mesorhizobium composti sp. nov., isolated from compost.</title>
        <authorList>
            <person name="Lin S.-Y."/>
            <person name="Hameed A."/>
            <person name="Hsieh Y.-T."/>
            <person name="Young C.-C."/>
        </authorList>
    </citation>
    <scope>NUCLEOTIDE SEQUENCE [LARGE SCALE GENOMIC DNA]</scope>
    <source>
        <strain evidence="3 4">CC-YTH430</strain>
    </source>
</reference>
<feature type="transmembrane region" description="Helical" evidence="1">
    <location>
        <begin position="30"/>
        <end position="53"/>
    </location>
</feature>
<dbReference type="RefSeq" id="WP_136359628.1">
    <property type="nucleotide sequence ID" value="NZ_SSNY01000012.1"/>
</dbReference>
<feature type="transmembrane region" description="Helical" evidence="1">
    <location>
        <begin position="150"/>
        <end position="168"/>
    </location>
</feature>
<keyword evidence="4" id="KW-1185">Reference proteome</keyword>
<keyword evidence="1" id="KW-0472">Membrane</keyword>
<sequence>MKRLHGIQYLRAVAALGVVVFHAAERSGTHFAIGAAGVDVFFVISGFIMWVIASERSPSPAAFLRDRIERIAPLYWIATGVMVVGALAGLFPNLRLSAWYVLSSLAFLASRSPSTGDIWPVLVQGWTLNYEMFFYALFAAALFLQARRRLAALAGLFLALVAAGWLFAPETPILKTWTDTLLLEFLVGIAIGEAWLRGAIPSPATGVALIAVALVGFAFVGVTYAGFTPFVLGPLAAALVLGVLAFERHAAVPRLPLATYLGDSSYSTYLWHTMAISVVAKAGSLLSLPGPVVLIAAIVAGVAIGAAVHEILEKPIAAFLKNRRRRRSGAHSMA</sequence>
<accession>A0ABY2Q2I7</accession>
<organism evidence="3 4">
    <name type="scientific">Ollibium composti</name>
    <dbReference type="NCBI Taxonomy" id="2675109"/>
    <lineage>
        <taxon>Bacteria</taxon>
        <taxon>Pseudomonadati</taxon>
        <taxon>Pseudomonadota</taxon>
        <taxon>Alphaproteobacteria</taxon>
        <taxon>Hyphomicrobiales</taxon>
        <taxon>Phyllobacteriaceae</taxon>
        <taxon>Ollibium</taxon>
    </lineage>
</organism>
<feature type="transmembrane region" description="Helical" evidence="1">
    <location>
        <begin position="74"/>
        <end position="101"/>
    </location>
</feature>
<dbReference type="Proteomes" id="UP000306441">
    <property type="component" value="Unassembled WGS sequence"/>
</dbReference>
<dbReference type="InterPro" id="IPR002656">
    <property type="entry name" value="Acyl_transf_3_dom"/>
</dbReference>
<evidence type="ECO:0000256" key="1">
    <source>
        <dbReference type="SAM" id="Phobius"/>
    </source>
</evidence>
<keyword evidence="1" id="KW-0812">Transmembrane</keyword>
<dbReference type="PANTHER" id="PTHR23028:SF53">
    <property type="entry name" value="ACYL_TRANSF_3 DOMAIN-CONTAINING PROTEIN"/>
    <property type="match status" value="1"/>
</dbReference>
<dbReference type="InterPro" id="IPR050879">
    <property type="entry name" value="Acyltransferase_3"/>
</dbReference>
<protein>
    <submittedName>
        <fullName evidence="3">Acyltransferase</fullName>
    </submittedName>
</protein>
<proteinExistence type="predicted"/>
<keyword evidence="1" id="KW-1133">Transmembrane helix</keyword>
<feature type="transmembrane region" description="Helical" evidence="1">
    <location>
        <begin position="203"/>
        <end position="224"/>
    </location>
</feature>
<dbReference type="EMBL" id="SSNY01000012">
    <property type="protein sequence ID" value="THF55203.1"/>
    <property type="molecule type" value="Genomic_DNA"/>
</dbReference>
<gene>
    <name evidence="3" type="ORF">E6C48_18305</name>
</gene>
<dbReference type="Pfam" id="PF01757">
    <property type="entry name" value="Acyl_transf_3"/>
    <property type="match status" value="1"/>
</dbReference>
<dbReference type="PANTHER" id="PTHR23028">
    <property type="entry name" value="ACETYLTRANSFERASE"/>
    <property type="match status" value="1"/>
</dbReference>
<feature type="domain" description="Acyltransferase 3" evidence="2">
    <location>
        <begin position="5"/>
        <end position="307"/>
    </location>
</feature>
<name>A0ABY2Q2I7_9HYPH</name>
<feature type="transmembrane region" description="Helical" evidence="1">
    <location>
        <begin position="230"/>
        <end position="247"/>
    </location>
</feature>
<evidence type="ECO:0000313" key="3">
    <source>
        <dbReference type="EMBL" id="THF55203.1"/>
    </source>
</evidence>
<dbReference type="GO" id="GO:0016746">
    <property type="term" value="F:acyltransferase activity"/>
    <property type="evidence" value="ECO:0007669"/>
    <property type="project" value="UniProtKB-KW"/>
</dbReference>
<keyword evidence="3" id="KW-0808">Transferase</keyword>
<evidence type="ECO:0000313" key="4">
    <source>
        <dbReference type="Proteomes" id="UP000306441"/>
    </source>
</evidence>
<feature type="transmembrane region" description="Helical" evidence="1">
    <location>
        <begin position="292"/>
        <end position="312"/>
    </location>
</feature>
<feature type="transmembrane region" description="Helical" evidence="1">
    <location>
        <begin position="7"/>
        <end position="24"/>
    </location>
</feature>
<feature type="transmembrane region" description="Helical" evidence="1">
    <location>
        <begin position="121"/>
        <end position="143"/>
    </location>
</feature>
<evidence type="ECO:0000259" key="2">
    <source>
        <dbReference type="Pfam" id="PF01757"/>
    </source>
</evidence>